<protein>
    <submittedName>
        <fullName evidence="1">Uncharacterized protein</fullName>
    </submittedName>
</protein>
<dbReference type="Proteomes" id="UP000070700">
    <property type="component" value="Unassembled WGS sequence"/>
</dbReference>
<proteinExistence type="predicted"/>
<evidence type="ECO:0000313" key="1">
    <source>
        <dbReference type="EMBL" id="KUJ10887.1"/>
    </source>
</evidence>
<evidence type="ECO:0000313" key="2">
    <source>
        <dbReference type="Proteomes" id="UP000070700"/>
    </source>
</evidence>
<dbReference type="InParanoid" id="A0A194WTF2"/>
<dbReference type="KEGG" id="psco:LY89DRAFT_674989"/>
<name>A0A194WTF2_MOLSC</name>
<sequence length="227" mass="26487">MAMRTTRIPLDRDHIIEMSDAPNDKEAAEEVEKPDEVEQAIIMRRTEGFHNVWGVGLTMIIAKQTGQLLTKIPTDMLCGVFDQLGPLGRRIFGATCLKLHDIYNIRFSPQERKETLARNGSKWECRGDEIVIGFTRDLDDIPEFSPWYATTNLGWLDWTADLEDYIMSNCTSLGEYVQLLREFGENVKRVGWRRSERNRWFGTEQECAFYYQQGKFDVQFEIEEIEE</sequence>
<keyword evidence="2" id="KW-1185">Reference proteome</keyword>
<organism evidence="1 2">
    <name type="scientific">Mollisia scopiformis</name>
    <name type="common">Conifer needle endophyte fungus</name>
    <name type="synonym">Phialocephala scopiformis</name>
    <dbReference type="NCBI Taxonomy" id="149040"/>
    <lineage>
        <taxon>Eukaryota</taxon>
        <taxon>Fungi</taxon>
        <taxon>Dikarya</taxon>
        <taxon>Ascomycota</taxon>
        <taxon>Pezizomycotina</taxon>
        <taxon>Leotiomycetes</taxon>
        <taxon>Helotiales</taxon>
        <taxon>Mollisiaceae</taxon>
        <taxon>Mollisia</taxon>
    </lineage>
</organism>
<gene>
    <name evidence="1" type="ORF">LY89DRAFT_674989</name>
</gene>
<dbReference type="RefSeq" id="XP_018065242.1">
    <property type="nucleotide sequence ID" value="XM_018213479.1"/>
</dbReference>
<accession>A0A194WTF2</accession>
<dbReference type="AlphaFoldDB" id="A0A194WTF2"/>
<dbReference type="GeneID" id="28823205"/>
<dbReference type="EMBL" id="KQ947428">
    <property type="protein sequence ID" value="KUJ10887.1"/>
    <property type="molecule type" value="Genomic_DNA"/>
</dbReference>
<reference evidence="1 2" key="1">
    <citation type="submission" date="2015-10" db="EMBL/GenBank/DDBJ databases">
        <title>Full genome of DAOMC 229536 Phialocephala scopiformis, a fungal endophyte of spruce producing the potent anti-insectan compound rugulosin.</title>
        <authorList>
            <consortium name="DOE Joint Genome Institute"/>
            <person name="Walker A.K."/>
            <person name="Frasz S.L."/>
            <person name="Seifert K.A."/>
            <person name="Miller J.D."/>
            <person name="Mondo S.J."/>
            <person name="Labutti K."/>
            <person name="Lipzen A."/>
            <person name="Dockter R."/>
            <person name="Kennedy M."/>
            <person name="Grigoriev I.V."/>
            <person name="Spatafora J.W."/>
        </authorList>
    </citation>
    <scope>NUCLEOTIDE SEQUENCE [LARGE SCALE GENOMIC DNA]</scope>
    <source>
        <strain evidence="1 2">CBS 120377</strain>
    </source>
</reference>